<reference evidence="1 2" key="1">
    <citation type="submission" date="2020-08" db="EMBL/GenBank/DDBJ databases">
        <title>Genomic Encyclopedia of Type Strains, Phase IV (KMG-IV): sequencing the most valuable type-strain genomes for metagenomic binning, comparative biology and taxonomic classification.</title>
        <authorList>
            <person name="Goeker M."/>
        </authorList>
    </citation>
    <scope>NUCLEOTIDE SEQUENCE [LARGE SCALE GENOMIC DNA]</scope>
    <source>
        <strain evidence="1 2">DSM 26287</strain>
    </source>
</reference>
<dbReference type="AlphaFoldDB" id="A0A7X0NJ42"/>
<gene>
    <name evidence="1" type="ORF">HNQ55_002765</name>
</gene>
<evidence type="ECO:0008006" key="3">
    <source>
        <dbReference type="Google" id="ProtNLM"/>
    </source>
</evidence>
<dbReference type="Proteomes" id="UP000537141">
    <property type="component" value="Unassembled WGS sequence"/>
</dbReference>
<evidence type="ECO:0000313" key="2">
    <source>
        <dbReference type="Proteomes" id="UP000537141"/>
    </source>
</evidence>
<name>A0A7X0NJ42_9GAMM</name>
<proteinExistence type="predicted"/>
<protein>
    <recommendedName>
        <fullName evidence="3">DnrO protein</fullName>
    </recommendedName>
</protein>
<comment type="caution">
    <text evidence="1">The sequence shown here is derived from an EMBL/GenBank/DDBJ whole genome shotgun (WGS) entry which is preliminary data.</text>
</comment>
<sequence length="157" mass="17918">MKLINLPLLLLITLGSNFYVMAEEKVDHSHHHDASQQQIVLNHGEKWAIDESLHIGMTSIKQEITKHIDEIHYDRFTEPQYAQLAGALNNQLNYLFENCKLPPEADAQLHILLAQIAEGAGKMKQGNKKKQGAILVIKALKDYPDYFNDPQWQALLH</sequence>
<keyword evidence="2" id="KW-1185">Reference proteome</keyword>
<organism evidence="1 2">
    <name type="scientific">Thalassotalea piscium</name>
    <dbReference type="NCBI Taxonomy" id="1230533"/>
    <lineage>
        <taxon>Bacteria</taxon>
        <taxon>Pseudomonadati</taxon>
        <taxon>Pseudomonadota</taxon>
        <taxon>Gammaproteobacteria</taxon>
        <taxon>Alteromonadales</taxon>
        <taxon>Colwelliaceae</taxon>
        <taxon>Thalassotalea</taxon>
    </lineage>
</organism>
<dbReference type="EMBL" id="JACHHU010000026">
    <property type="protein sequence ID" value="MBB6544236.1"/>
    <property type="molecule type" value="Genomic_DNA"/>
</dbReference>
<accession>A0A7X0NJ42</accession>
<evidence type="ECO:0000313" key="1">
    <source>
        <dbReference type="EMBL" id="MBB6544236.1"/>
    </source>
</evidence>
<dbReference type="RefSeq" id="WP_184425170.1">
    <property type="nucleotide sequence ID" value="NZ_AP027362.1"/>
</dbReference>